<comment type="caution">
    <text evidence="2">The sequence shown here is derived from an EMBL/GenBank/DDBJ whole genome shotgun (WGS) entry which is preliminary data.</text>
</comment>
<name>A0A815D7Z4_9BILA</name>
<organism evidence="2 4">
    <name type="scientific">Adineta steineri</name>
    <dbReference type="NCBI Taxonomy" id="433720"/>
    <lineage>
        <taxon>Eukaryota</taxon>
        <taxon>Metazoa</taxon>
        <taxon>Spiralia</taxon>
        <taxon>Gnathifera</taxon>
        <taxon>Rotifera</taxon>
        <taxon>Eurotatoria</taxon>
        <taxon>Bdelloidea</taxon>
        <taxon>Adinetida</taxon>
        <taxon>Adinetidae</taxon>
        <taxon>Adineta</taxon>
    </lineage>
</organism>
<evidence type="ECO:0000313" key="3">
    <source>
        <dbReference type="EMBL" id="CAF3862196.1"/>
    </source>
</evidence>
<proteinExistence type="predicted"/>
<sequence>MSDNNEQQQQQEESTKKKKKCRGNRDSVNQDITVQDLVQLNQQVEVQDVLEDIVTRVTTKRKRETRSTGVTTSISQISMVQPSEKRRRSATTTATTVDNLVQPKNQSEKSTSNTKPNYLKTSDHIFKKMLSTALEGTEDIIQLLNTHEKLQYTHEYAQLVNDLFYLRLKQDFWKDYYKILVTTRIWSMQMSK</sequence>
<feature type="compositionally biased region" description="Polar residues" evidence="1">
    <location>
        <begin position="97"/>
        <end position="118"/>
    </location>
</feature>
<evidence type="ECO:0000313" key="4">
    <source>
        <dbReference type="Proteomes" id="UP000663860"/>
    </source>
</evidence>
<gene>
    <name evidence="2" type="ORF">IZO911_LOCUS33689</name>
    <name evidence="3" type="ORF">KXQ929_LOCUS20718</name>
</gene>
<dbReference type="Proteomes" id="UP000663860">
    <property type="component" value="Unassembled WGS sequence"/>
</dbReference>
<feature type="region of interest" description="Disordered" evidence="1">
    <location>
        <begin position="82"/>
        <end position="118"/>
    </location>
</feature>
<protein>
    <submittedName>
        <fullName evidence="2">Uncharacterized protein</fullName>
    </submittedName>
</protein>
<feature type="compositionally biased region" description="Low complexity" evidence="1">
    <location>
        <begin position="1"/>
        <end position="12"/>
    </location>
</feature>
<reference evidence="2" key="1">
    <citation type="submission" date="2021-02" db="EMBL/GenBank/DDBJ databases">
        <authorList>
            <person name="Nowell W R."/>
        </authorList>
    </citation>
    <scope>NUCLEOTIDE SEQUENCE</scope>
</reference>
<accession>A0A815D7Z4</accession>
<dbReference type="EMBL" id="CAJOBB010001473">
    <property type="protein sequence ID" value="CAF3862196.1"/>
    <property type="molecule type" value="Genomic_DNA"/>
</dbReference>
<dbReference type="Proteomes" id="UP000663868">
    <property type="component" value="Unassembled WGS sequence"/>
</dbReference>
<evidence type="ECO:0000313" key="2">
    <source>
        <dbReference type="EMBL" id="CAF1294243.1"/>
    </source>
</evidence>
<dbReference type="AlphaFoldDB" id="A0A815D7Z4"/>
<dbReference type="EMBL" id="CAJNOE010000630">
    <property type="protein sequence ID" value="CAF1294243.1"/>
    <property type="molecule type" value="Genomic_DNA"/>
</dbReference>
<feature type="region of interest" description="Disordered" evidence="1">
    <location>
        <begin position="1"/>
        <end position="27"/>
    </location>
</feature>
<evidence type="ECO:0000256" key="1">
    <source>
        <dbReference type="SAM" id="MobiDB-lite"/>
    </source>
</evidence>